<accession>A0A1Y1ULH6</accession>
<dbReference type="OrthoDB" id="2570580at2759"/>
<reference evidence="2 3" key="1">
    <citation type="submission" date="2017-03" db="EMBL/GenBank/DDBJ databases">
        <title>Widespread Adenine N6-methylation of Active Genes in Fungi.</title>
        <authorList>
            <consortium name="DOE Joint Genome Institute"/>
            <person name="Mondo S.J."/>
            <person name="Dannebaum R.O."/>
            <person name="Kuo R.C."/>
            <person name="Louie K.B."/>
            <person name="Bewick A.J."/>
            <person name="Labutti K."/>
            <person name="Haridas S."/>
            <person name="Kuo A."/>
            <person name="Salamov A."/>
            <person name="Ahrendt S.R."/>
            <person name="Lau R."/>
            <person name="Bowen B.P."/>
            <person name="Lipzen A."/>
            <person name="Sullivan W."/>
            <person name="Andreopoulos W.B."/>
            <person name="Clum A."/>
            <person name="Lindquist E."/>
            <person name="Daum C."/>
            <person name="Northen T.R."/>
            <person name="Ramamoorthy G."/>
            <person name="Schmitz R.J."/>
            <person name="Gryganskyi A."/>
            <person name="Culley D."/>
            <person name="Magnuson J."/>
            <person name="James T.Y."/>
            <person name="O'Malley M.A."/>
            <person name="Stajich J.E."/>
            <person name="Spatafora J.W."/>
            <person name="Visel A."/>
            <person name="Grigoriev I.V."/>
        </authorList>
    </citation>
    <scope>NUCLEOTIDE SEQUENCE [LARGE SCALE GENOMIC DNA]</scope>
    <source>
        <strain evidence="2 3">NRRL Y-17943</strain>
    </source>
</reference>
<keyword evidence="3" id="KW-1185">Reference proteome</keyword>
<gene>
    <name evidence="2" type="ORF">BD324DRAFT_354081</name>
</gene>
<comment type="caution">
    <text evidence="2">The sequence shown here is derived from an EMBL/GenBank/DDBJ whole genome shotgun (WGS) entry which is preliminary data.</text>
</comment>
<dbReference type="EMBL" id="NBSH01000004">
    <property type="protein sequence ID" value="ORX38397.1"/>
    <property type="molecule type" value="Genomic_DNA"/>
</dbReference>
<evidence type="ECO:0000256" key="1">
    <source>
        <dbReference type="SAM" id="MobiDB-lite"/>
    </source>
</evidence>
<protein>
    <submittedName>
        <fullName evidence="2">Uncharacterized protein</fullName>
    </submittedName>
</protein>
<dbReference type="GeneID" id="33554372"/>
<dbReference type="AlphaFoldDB" id="A0A1Y1ULH6"/>
<organism evidence="2 3">
    <name type="scientific">Kockovaella imperatae</name>
    <dbReference type="NCBI Taxonomy" id="4999"/>
    <lineage>
        <taxon>Eukaryota</taxon>
        <taxon>Fungi</taxon>
        <taxon>Dikarya</taxon>
        <taxon>Basidiomycota</taxon>
        <taxon>Agaricomycotina</taxon>
        <taxon>Tremellomycetes</taxon>
        <taxon>Tremellales</taxon>
        <taxon>Cuniculitremaceae</taxon>
        <taxon>Kockovaella</taxon>
    </lineage>
</organism>
<dbReference type="STRING" id="4999.A0A1Y1ULH6"/>
<sequence>MSLSGPMTVHYDVFLPPMSLTPFSETHDWPSIRLQALRSSPESASQASSLRLRLPVILQERSNYEQVVASTCARKRTASDVLSEGSHDRDRPSRLKLSSRLSVDDPTAPAPTMPFGGVEISDSFISLNTTTSNPSQFPPTADDRANTSVSNLPRWHIPLSKLSTLQSLLRTRPPRRRGRPSEGLQDQLVNVLLCVTSVEAPVLRQRKEEKAAGKQGTLWIAKWSVIAQPENERDVGHSTSLGDEVACDIKLWDDCARELGEGKVRRGDVILIQGVQFKPSTAKEKAHLVLSSTRAHSPSVTVVYRTLPRYRDALGAYKAQPVRRQPAAVLTRAATMDPHDRLLRPDLRLGRSDAGIRKVAEIARWFAEWVGGDAPPG</sequence>
<evidence type="ECO:0000313" key="3">
    <source>
        <dbReference type="Proteomes" id="UP000193218"/>
    </source>
</evidence>
<dbReference type="Proteomes" id="UP000193218">
    <property type="component" value="Unassembled WGS sequence"/>
</dbReference>
<dbReference type="InParanoid" id="A0A1Y1ULH6"/>
<evidence type="ECO:0000313" key="2">
    <source>
        <dbReference type="EMBL" id="ORX38397.1"/>
    </source>
</evidence>
<dbReference type="RefSeq" id="XP_021872319.1">
    <property type="nucleotide sequence ID" value="XM_022012564.1"/>
</dbReference>
<feature type="region of interest" description="Disordered" evidence="1">
    <location>
        <begin position="75"/>
        <end position="114"/>
    </location>
</feature>
<name>A0A1Y1ULH6_9TREE</name>
<feature type="compositionally biased region" description="Low complexity" evidence="1">
    <location>
        <begin position="95"/>
        <end position="105"/>
    </location>
</feature>
<proteinExistence type="predicted"/>